<proteinExistence type="predicted"/>
<dbReference type="RefSeq" id="WP_208129872.1">
    <property type="nucleotide sequence ID" value="NZ_BAABGQ010000006.1"/>
</dbReference>
<evidence type="ECO:0000313" key="2">
    <source>
        <dbReference type="Proteomes" id="UP001501243"/>
    </source>
</evidence>
<protein>
    <submittedName>
        <fullName evidence="1">Uncharacterized protein</fullName>
    </submittedName>
</protein>
<comment type="caution">
    <text evidence="1">The sequence shown here is derived from an EMBL/GenBank/DDBJ whole genome shotgun (WGS) entry which is preliminary data.</text>
</comment>
<accession>A0ABP8QGS2</accession>
<reference evidence="2" key="1">
    <citation type="journal article" date="2019" name="Int. J. Syst. Evol. Microbiol.">
        <title>The Global Catalogue of Microorganisms (GCM) 10K type strain sequencing project: providing services to taxonomists for standard genome sequencing and annotation.</title>
        <authorList>
            <consortium name="The Broad Institute Genomics Platform"/>
            <consortium name="The Broad Institute Genome Sequencing Center for Infectious Disease"/>
            <person name="Wu L."/>
            <person name="Ma J."/>
        </authorList>
    </citation>
    <scope>NUCLEOTIDE SEQUENCE [LARGE SCALE GENOMIC DNA]</scope>
    <source>
        <strain evidence="2">JCM 17841</strain>
    </source>
</reference>
<gene>
    <name evidence="1" type="ORF">GCM10023172_27460</name>
</gene>
<organism evidence="1 2">
    <name type="scientific">Hymenobacter ginsengisoli</name>
    <dbReference type="NCBI Taxonomy" id="1051626"/>
    <lineage>
        <taxon>Bacteria</taxon>
        <taxon>Pseudomonadati</taxon>
        <taxon>Bacteroidota</taxon>
        <taxon>Cytophagia</taxon>
        <taxon>Cytophagales</taxon>
        <taxon>Hymenobacteraceae</taxon>
        <taxon>Hymenobacter</taxon>
    </lineage>
</organism>
<dbReference type="Proteomes" id="UP001501243">
    <property type="component" value="Unassembled WGS sequence"/>
</dbReference>
<evidence type="ECO:0000313" key="1">
    <source>
        <dbReference type="EMBL" id="GAA4503124.1"/>
    </source>
</evidence>
<keyword evidence="2" id="KW-1185">Reference proteome</keyword>
<name>A0ABP8QGS2_9BACT</name>
<dbReference type="EMBL" id="BAABGQ010000006">
    <property type="protein sequence ID" value="GAA4503124.1"/>
    <property type="molecule type" value="Genomic_DNA"/>
</dbReference>
<sequence>MENKVLLAVYSIIITGDKESQMPSNFGGNVDLLDLFKEFAMGIYEIAAEMPRANNTSIALAGPDNRFPLPRLAENERELYGYFDTGRNGTPSTVIDLTSKDSGGKKAKSKKVVSITKDLHVTRPAFYYLHVPKSGKKAYLVLQRAQSLGIKGVVEKTFQDFMNTKGLQRYRVKLNNLLDRRVFKRMLESGQFKELTIVKEGIPENINNLYSRDPKEHAFKGTQRVSYLAVDLPASWQEWALNIMTGKPELNMTEGTPKAKIQLGGEEQLVTDVTIRLELSKKQKTFHLVYSDRDQPDVDVTDNVRRNEDDGLLNRDDLVEQAQALVDDVNFTGGTSVDPETGEVLL</sequence>